<dbReference type="SUPFAM" id="SSF51735">
    <property type="entry name" value="NAD(P)-binding Rossmann-fold domains"/>
    <property type="match status" value="1"/>
</dbReference>
<keyword evidence="2" id="KW-0560">Oxidoreductase</keyword>
<dbReference type="InterPro" id="IPR057326">
    <property type="entry name" value="KR_dom"/>
</dbReference>
<evidence type="ECO:0000313" key="5">
    <source>
        <dbReference type="Proteomes" id="UP001499863"/>
    </source>
</evidence>
<dbReference type="Proteomes" id="UP001499863">
    <property type="component" value="Unassembled WGS sequence"/>
</dbReference>
<comment type="similarity">
    <text evidence="1">Belongs to the short-chain dehydrogenases/reductases (SDR) family.</text>
</comment>
<dbReference type="PANTHER" id="PTHR42760">
    <property type="entry name" value="SHORT-CHAIN DEHYDROGENASES/REDUCTASES FAMILY MEMBER"/>
    <property type="match status" value="1"/>
</dbReference>
<dbReference type="InterPro" id="IPR020904">
    <property type="entry name" value="Sc_DH/Rdtase_CS"/>
</dbReference>
<accession>A0ABP4IAK3</accession>
<dbReference type="Gene3D" id="3.40.50.720">
    <property type="entry name" value="NAD(P)-binding Rossmann-like Domain"/>
    <property type="match status" value="1"/>
</dbReference>
<proteinExistence type="inferred from homology"/>
<comment type="caution">
    <text evidence="4">The sequence shown here is derived from an EMBL/GenBank/DDBJ whole genome shotgun (WGS) entry which is preliminary data.</text>
</comment>
<organism evidence="4 5">
    <name type="scientific">Kitasatospora putterlickiae</name>
    <dbReference type="NCBI Taxonomy" id="221725"/>
    <lineage>
        <taxon>Bacteria</taxon>
        <taxon>Bacillati</taxon>
        <taxon>Actinomycetota</taxon>
        <taxon>Actinomycetes</taxon>
        <taxon>Kitasatosporales</taxon>
        <taxon>Streptomycetaceae</taxon>
        <taxon>Kitasatospora</taxon>
    </lineage>
</organism>
<dbReference type="PRINTS" id="PR00081">
    <property type="entry name" value="GDHRDH"/>
</dbReference>
<dbReference type="InterPro" id="IPR036291">
    <property type="entry name" value="NAD(P)-bd_dom_sf"/>
</dbReference>
<dbReference type="InterPro" id="IPR002347">
    <property type="entry name" value="SDR_fam"/>
</dbReference>
<dbReference type="CDD" id="cd05233">
    <property type="entry name" value="SDR_c"/>
    <property type="match status" value="1"/>
</dbReference>
<name>A0ABP4IAK3_9ACTN</name>
<evidence type="ECO:0000313" key="4">
    <source>
        <dbReference type="EMBL" id="GAA1385970.1"/>
    </source>
</evidence>
<dbReference type="SMART" id="SM00822">
    <property type="entry name" value="PKS_KR"/>
    <property type="match status" value="1"/>
</dbReference>
<dbReference type="PRINTS" id="PR00080">
    <property type="entry name" value="SDRFAMILY"/>
</dbReference>
<gene>
    <name evidence="4" type="ORF">GCM10009639_09170</name>
</gene>
<evidence type="ECO:0000256" key="2">
    <source>
        <dbReference type="ARBA" id="ARBA00023002"/>
    </source>
</evidence>
<dbReference type="RefSeq" id="WP_344326593.1">
    <property type="nucleotide sequence ID" value="NZ_BAAAKJ010000042.1"/>
</dbReference>
<dbReference type="NCBIfam" id="NF005559">
    <property type="entry name" value="PRK07231.1"/>
    <property type="match status" value="1"/>
</dbReference>
<dbReference type="PANTHER" id="PTHR42760:SF133">
    <property type="entry name" value="3-OXOACYL-[ACYL-CARRIER-PROTEIN] REDUCTASE"/>
    <property type="match status" value="1"/>
</dbReference>
<dbReference type="PROSITE" id="PS00061">
    <property type="entry name" value="ADH_SHORT"/>
    <property type="match status" value="1"/>
</dbReference>
<protein>
    <submittedName>
        <fullName evidence="4">SDR family oxidoreductase</fullName>
    </submittedName>
</protein>
<dbReference type="EMBL" id="BAAAKJ010000042">
    <property type="protein sequence ID" value="GAA1385970.1"/>
    <property type="molecule type" value="Genomic_DNA"/>
</dbReference>
<evidence type="ECO:0000259" key="3">
    <source>
        <dbReference type="SMART" id="SM00822"/>
    </source>
</evidence>
<evidence type="ECO:0000256" key="1">
    <source>
        <dbReference type="ARBA" id="ARBA00006484"/>
    </source>
</evidence>
<reference evidence="5" key="1">
    <citation type="journal article" date="2019" name="Int. J. Syst. Evol. Microbiol.">
        <title>The Global Catalogue of Microorganisms (GCM) 10K type strain sequencing project: providing services to taxonomists for standard genome sequencing and annotation.</title>
        <authorList>
            <consortium name="The Broad Institute Genomics Platform"/>
            <consortium name="The Broad Institute Genome Sequencing Center for Infectious Disease"/>
            <person name="Wu L."/>
            <person name="Ma J."/>
        </authorList>
    </citation>
    <scope>NUCLEOTIDE SEQUENCE [LARGE SCALE GENOMIC DNA]</scope>
    <source>
        <strain evidence="5">JCM 12393</strain>
    </source>
</reference>
<dbReference type="Pfam" id="PF13561">
    <property type="entry name" value="adh_short_C2"/>
    <property type="match status" value="1"/>
</dbReference>
<sequence length="251" mass="26249">MTPLSDPTPFHGKTLLLSGAGGGIAREVARQFHAAGAHLVLGDLDPAALEEFAASLPTGGGRVLIRHLDAASAQSNTAFVAAAVEEFGSVDFLVPAAGIYPEQAVADMTDEQWRTVVSVNLDGVFFLTRAVLPHLNQHGAIVNLASMAGHRGSVRHAHYAATKGALLAFSRSLAWELGGHARVNTVSPGIIETPMTRDYVAARGEDALSATPMGRLGRPEEVASVITFLCSPAASFIHGETIQVNGGMHMI</sequence>
<keyword evidence="5" id="KW-1185">Reference proteome</keyword>
<feature type="domain" description="Ketoreductase" evidence="3">
    <location>
        <begin position="13"/>
        <end position="193"/>
    </location>
</feature>